<gene>
    <name evidence="1" type="ORF">O4220_12750</name>
</gene>
<comment type="caution">
    <text evidence="1">The sequence shown here is derived from an EMBL/GenBank/DDBJ whole genome shotgun (WGS) entry which is preliminary data.</text>
</comment>
<evidence type="ECO:0000313" key="2">
    <source>
        <dbReference type="Proteomes" id="UP001081071"/>
    </source>
</evidence>
<name>A0ABT4MG31_9NOCA</name>
<sequence length="254" mass="27958">MTRNLTPATPRAWPSGAEIISADAPATPWTITHSRLFDDVLNPSGTDIRLVGATAAETSSIKDAVKLLRAVVPDLYAGILPHTSFVFLVDGTDAFESASDRRLPRAAYLNRDMAGDVVRTAEALLHESTHQKLYDLQLLYTIYGATYDPASAPTIRPPWHPPDTQWSIDRTTAASHVYVHLTYFLERLRESVPAGCDAEAVSRSATQARSRADSLLGALTPHHFTQFNAHGRAFLSWLRHAHHNISTILQEGTQ</sequence>
<dbReference type="Proteomes" id="UP001081071">
    <property type="component" value="Unassembled WGS sequence"/>
</dbReference>
<dbReference type="RefSeq" id="WP_269604740.1">
    <property type="nucleotide sequence ID" value="NZ_JAPWIJ010000005.1"/>
</dbReference>
<keyword evidence="2" id="KW-1185">Reference proteome</keyword>
<organism evidence="1 2">
    <name type="scientific">Rhodococcus ruber</name>
    <dbReference type="NCBI Taxonomy" id="1830"/>
    <lineage>
        <taxon>Bacteria</taxon>
        <taxon>Bacillati</taxon>
        <taxon>Actinomycetota</taxon>
        <taxon>Actinomycetes</taxon>
        <taxon>Mycobacteriales</taxon>
        <taxon>Nocardiaceae</taxon>
        <taxon>Rhodococcus</taxon>
    </lineage>
</organism>
<evidence type="ECO:0000313" key="1">
    <source>
        <dbReference type="EMBL" id="MCZ4519385.1"/>
    </source>
</evidence>
<dbReference type="EMBL" id="JAPWIJ010000005">
    <property type="protein sequence ID" value="MCZ4519385.1"/>
    <property type="molecule type" value="Genomic_DNA"/>
</dbReference>
<reference evidence="1" key="1">
    <citation type="submission" date="2022-12" db="EMBL/GenBank/DDBJ databases">
        <authorList>
            <person name="Krivoruchko A.V."/>
            <person name="Elkin A."/>
        </authorList>
    </citation>
    <scope>NUCLEOTIDE SEQUENCE</scope>
    <source>
        <strain evidence="1">IEGM 1391</strain>
    </source>
</reference>
<dbReference type="InterPro" id="IPR026337">
    <property type="entry name" value="AKG_HExxH"/>
</dbReference>
<dbReference type="NCBIfam" id="TIGR04267">
    <property type="entry name" value="mod_HExxH"/>
    <property type="match status" value="1"/>
</dbReference>
<proteinExistence type="predicted"/>
<accession>A0ABT4MG31</accession>
<protein>
    <submittedName>
        <fullName evidence="1">HEXXH motif-containing putative peptide modification protein</fullName>
    </submittedName>
</protein>